<organism evidence="4 5">
    <name type="scientific">Wallemia ichthyophaga</name>
    <dbReference type="NCBI Taxonomy" id="245174"/>
    <lineage>
        <taxon>Eukaryota</taxon>
        <taxon>Fungi</taxon>
        <taxon>Dikarya</taxon>
        <taxon>Basidiomycota</taxon>
        <taxon>Wallemiomycotina</taxon>
        <taxon>Wallemiomycetes</taxon>
        <taxon>Wallemiales</taxon>
        <taxon>Wallemiaceae</taxon>
        <taxon>Wallemia</taxon>
    </lineage>
</organism>
<protein>
    <recommendedName>
        <fullName evidence="3">SAP domain-containing protein</fullName>
    </recommendedName>
</protein>
<keyword evidence="2" id="KW-0732">Signal</keyword>
<accession>A0A4T0HCE3</accession>
<evidence type="ECO:0000256" key="1">
    <source>
        <dbReference type="SAM" id="MobiDB-lite"/>
    </source>
</evidence>
<dbReference type="EMBL" id="SPOF01000020">
    <property type="protein sequence ID" value="TIB12042.1"/>
    <property type="molecule type" value="Genomic_DNA"/>
</dbReference>
<reference evidence="4 5" key="1">
    <citation type="submission" date="2019-03" db="EMBL/GenBank/DDBJ databases">
        <title>Sequencing 23 genomes of Wallemia ichthyophaga.</title>
        <authorList>
            <person name="Gostincar C."/>
        </authorList>
    </citation>
    <scope>NUCLEOTIDE SEQUENCE [LARGE SCALE GENOMIC DNA]</scope>
    <source>
        <strain evidence="4 5">EXF-8621</strain>
    </source>
</reference>
<feature type="chain" id="PRO_5030101462" description="SAP domain-containing protein" evidence="2">
    <location>
        <begin position="19"/>
        <end position="258"/>
    </location>
</feature>
<proteinExistence type="predicted"/>
<evidence type="ECO:0000259" key="3">
    <source>
        <dbReference type="SMART" id="SM00513"/>
    </source>
</evidence>
<feature type="compositionally biased region" description="Low complexity" evidence="1">
    <location>
        <begin position="102"/>
        <end position="113"/>
    </location>
</feature>
<evidence type="ECO:0000313" key="4">
    <source>
        <dbReference type="EMBL" id="TIB12042.1"/>
    </source>
</evidence>
<evidence type="ECO:0000313" key="5">
    <source>
        <dbReference type="Proteomes" id="UP000306954"/>
    </source>
</evidence>
<sequence length="258" mass="28092">MLLFLFVTTTMMLYAKSAKPIHTRSFVSSVLFTTERYQSMTVKGLQIELKKRKLPSTGSKSALVHRLSANDTQVSTYSTEPVNKVSSGQGTNLNAGPQIPVTSSTPHTSASAPGQPLTPADNTSSKLVDLGAFTLNIPQPTRNPSPKNIKIPVLASNWSATADTIDSNVKNDVPKLSTASGISNVSHNLYTLEEELGESVENKPSRIMSYLNHYRKYFPEIEPVQYQTITRPLSKDEKSGVIRAAAVFAGLFALSYVN</sequence>
<dbReference type="InterPro" id="IPR003034">
    <property type="entry name" value="SAP_dom"/>
</dbReference>
<feature type="region of interest" description="Disordered" evidence="1">
    <location>
        <begin position="72"/>
        <end position="123"/>
    </location>
</feature>
<dbReference type="SMART" id="SM00513">
    <property type="entry name" value="SAP"/>
    <property type="match status" value="1"/>
</dbReference>
<feature type="domain" description="SAP" evidence="3">
    <location>
        <begin position="37"/>
        <end position="71"/>
    </location>
</feature>
<feature type="signal peptide" evidence="2">
    <location>
        <begin position="1"/>
        <end position="18"/>
    </location>
</feature>
<evidence type="ECO:0000256" key="2">
    <source>
        <dbReference type="SAM" id="SignalP"/>
    </source>
</evidence>
<name>A0A4T0HCE3_WALIC</name>
<gene>
    <name evidence="4" type="ORF">E3P90_02151</name>
</gene>
<comment type="caution">
    <text evidence="4">The sequence shown here is derived from an EMBL/GenBank/DDBJ whole genome shotgun (WGS) entry which is preliminary data.</text>
</comment>
<feature type="compositionally biased region" description="Polar residues" evidence="1">
    <location>
        <begin position="72"/>
        <end position="95"/>
    </location>
</feature>
<dbReference type="SUPFAM" id="SSF68906">
    <property type="entry name" value="SAP domain"/>
    <property type="match status" value="1"/>
</dbReference>
<dbReference type="Proteomes" id="UP000306954">
    <property type="component" value="Unassembled WGS sequence"/>
</dbReference>
<dbReference type="Pfam" id="PF02037">
    <property type="entry name" value="SAP"/>
    <property type="match status" value="1"/>
</dbReference>
<dbReference type="AlphaFoldDB" id="A0A4T0HCE3"/>
<dbReference type="InterPro" id="IPR036361">
    <property type="entry name" value="SAP_dom_sf"/>
</dbReference>
<dbReference type="Gene3D" id="1.10.720.30">
    <property type="entry name" value="SAP domain"/>
    <property type="match status" value="1"/>
</dbReference>